<accession>A0ABY5STL1</accession>
<dbReference type="PANTHER" id="PTHR32071">
    <property type="entry name" value="TRANSCRIPTIONAL REGULATORY PROTEIN"/>
    <property type="match status" value="1"/>
</dbReference>
<evidence type="ECO:0000256" key="2">
    <source>
        <dbReference type="ARBA" id="ARBA00022840"/>
    </source>
</evidence>
<evidence type="ECO:0000256" key="4">
    <source>
        <dbReference type="ARBA" id="ARBA00023125"/>
    </source>
</evidence>
<dbReference type="Gene3D" id="3.30.450.40">
    <property type="match status" value="1"/>
</dbReference>
<keyword evidence="2" id="KW-0067">ATP-binding</keyword>
<evidence type="ECO:0000313" key="8">
    <source>
        <dbReference type="Proteomes" id="UP001064879"/>
    </source>
</evidence>
<dbReference type="InterPro" id="IPR029016">
    <property type="entry name" value="GAF-like_dom_sf"/>
</dbReference>
<evidence type="ECO:0000256" key="5">
    <source>
        <dbReference type="ARBA" id="ARBA00023163"/>
    </source>
</evidence>
<proteinExistence type="predicted"/>
<dbReference type="PROSITE" id="PS50045">
    <property type="entry name" value="SIGMA54_INTERACT_4"/>
    <property type="match status" value="1"/>
</dbReference>
<dbReference type="PRINTS" id="PR01590">
    <property type="entry name" value="HTHFIS"/>
</dbReference>
<dbReference type="InterPro" id="IPR002078">
    <property type="entry name" value="Sigma_54_int"/>
</dbReference>
<dbReference type="Pfam" id="PF01590">
    <property type="entry name" value="GAF"/>
    <property type="match status" value="1"/>
</dbReference>
<keyword evidence="1" id="KW-0547">Nucleotide-binding</keyword>
<evidence type="ECO:0000313" key="7">
    <source>
        <dbReference type="EMBL" id="UVI36399.1"/>
    </source>
</evidence>
<dbReference type="Proteomes" id="UP001064879">
    <property type="component" value="Chromosome"/>
</dbReference>
<dbReference type="Pfam" id="PF02954">
    <property type="entry name" value="HTH_8"/>
    <property type="match status" value="1"/>
</dbReference>
<dbReference type="SUPFAM" id="SSF52540">
    <property type="entry name" value="P-loop containing nucleoside triphosphate hydrolases"/>
    <property type="match status" value="1"/>
</dbReference>
<dbReference type="InterPro" id="IPR058031">
    <property type="entry name" value="AAA_lid_NorR"/>
</dbReference>
<gene>
    <name evidence="7" type="ORF">L1F31_01655</name>
</gene>
<dbReference type="InterPro" id="IPR003018">
    <property type="entry name" value="GAF"/>
</dbReference>
<dbReference type="SUPFAM" id="SSF46689">
    <property type="entry name" value="Homeodomain-like"/>
    <property type="match status" value="1"/>
</dbReference>
<evidence type="ECO:0000256" key="3">
    <source>
        <dbReference type="ARBA" id="ARBA00023015"/>
    </source>
</evidence>
<dbReference type="EMBL" id="CP093443">
    <property type="protein sequence ID" value="UVI36399.1"/>
    <property type="molecule type" value="Genomic_DNA"/>
</dbReference>
<keyword evidence="4" id="KW-0238">DNA-binding</keyword>
<dbReference type="InterPro" id="IPR009057">
    <property type="entry name" value="Homeodomain-like_sf"/>
</dbReference>
<dbReference type="Gene3D" id="1.10.8.60">
    <property type="match status" value="1"/>
</dbReference>
<organism evidence="7 8">
    <name type="scientific">Brevibacterium spongiae</name>
    <dbReference type="NCBI Taxonomy" id="2909672"/>
    <lineage>
        <taxon>Bacteria</taxon>
        <taxon>Bacillati</taxon>
        <taxon>Actinomycetota</taxon>
        <taxon>Actinomycetes</taxon>
        <taxon>Micrococcales</taxon>
        <taxon>Brevibacteriaceae</taxon>
        <taxon>Brevibacterium</taxon>
    </lineage>
</organism>
<dbReference type="InterPro" id="IPR002197">
    <property type="entry name" value="HTH_Fis"/>
</dbReference>
<keyword evidence="8" id="KW-1185">Reference proteome</keyword>
<protein>
    <recommendedName>
        <fullName evidence="6">Sigma-54 factor interaction domain-containing protein</fullName>
    </recommendedName>
</protein>
<dbReference type="Pfam" id="PF25601">
    <property type="entry name" value="AAA_lid_14"/>
    <property type="match status" value="1"/>
</dbReference>
<sequence>MIANSNDEVRKAREDLLRIGLHDVRFSSDLVPNEIERSWRRSASLKVQPDAEPRLVTEIDPEATLLRVANPVLDQWQASLADANMTIVLADHQGWILGRRGTSAQSMRLLDRVHAAEGFDFSETSLGTNGLGTPVESQDAVYVHGAAHFNESLSDLTCAGAPLRHPLTGRIMGSISLAAPSRSANELMLSMTRQLARQISDEIEVQADSHALELARMYRRWRSAGHQVAVVSSQIVMAGQAVLPYIGPEEHGVIWDCIQRNRSGAGSFDVPVPGVGIVRVLGRSGHAYDSIWAIEFVSQGETESIDRLSADQPFGGKARANRDDGIWKGAKRGFDIRWRDEADEITRQSSDAYVSVRRDLGKAVAQGGVVQVSGRPGAGRRYQATAWITAETGKAPMLIESVPGRRGMRAEDCPDPDQRPGEQTIVAEVERALAAGHSVVVGDSHMLSRRDRSRLVDVWDRENRRGTDRQLLFLVELTDCAEELRFSEARTIVPKVEVPSLEEVPTALPHFIRSLGEEILLRDSPLKFSSAALRALMAWHWPGNVTELIETLKSADHAAGGGAIDVDHLPQQIQRATRASLSRYERSERSAIESALADAGGNKARAAELLGIGRTTLYRKLRALKIDG</sequence>
<keyword evidence="5" id="KW-0804">Transcription</keyword>
<keyword evidence="3" id="KW-0805">Transcription regulation</keyword>
<name>A0ABY5STL1_9MICO</name>
<feature type="domain" description="Sigma-54 factor interaction" evidence="6">
    <location>
        <begin position="490"/>
        <end position="557"/>
    </location>
</feature>
<reference evidence="7" key="1">
    <citation type="submission" date="2022-03" db="EMBL/GenBank/DDBJ databases">
        <title>Brevibacterium spongiae sp. nov., isolated from marine sponge.</title>
        <authorList>
            <person name="Li Z."/>
            <person name="Zhang M."/>
        </authorList>
    </citation>
    <scope>NUCLEOTIDE SEQUENCE</scope>
    <source>
        <strain evidence="7">WHS-Z9</strain>
    </source>
</reference>
<dbReference type="Gene3D" id="1.10.10.60">
    <property type="entry name" value="Homeodomain-like"/>
    <property type="match status" value="1"/>
</dbReference>
<dbReference type="InterPro" id="IPR027417">
    <property type="entry name" value="P-loop_NTPase"/>
</dbReference>
<evidence type="ECO:0000256" key="1">
    <source>
        <dbReference type="ARBA" id="ARBA00022741"/>
    </source>
</evidence>
<evidence type="ECO:0000259" key="6">
    <source>
        <dbReference type="PROSITE" id="PS50045"/>
    </source>
</evidence>
<dbReference type="RefSeq" id="WP_180987776.1">
    <property type="nucleotide sequence ID" value="NZ_CP093443.1"/>
</dbReference>